<dbReference type="EMBL" id="BARW01012216">
    <property type="protein sequence ID" value="GAI81733.1"/>
    <property type="molecule type" value="Genomic_DNA"/>
</dbReference>
<dbReference type="InterPro" id="IPR029030">
    <property type="entry name" value="Caspase-like_dom_sf"/>
</dbReference>
<feature type="non-terminal residue" evidence="2">
    <location>
        <position position="211"/>
    </location>
</feature>
<accession>X1RM63</accession>
<dbReference type="AlphaFoldDB" id="X1RM63"/>
<dbReference type="SUPFAM" id="SSF52129">
    <property type="entry name" value="Caspase-like"/>
    <property type="match status" value="1"/>
</dbReference>
<evidence type="ECO:0000259" key="1">
    <source>
        <dbReference type="Pfam" id="PF01364"/>
    </source>
</evidence>
<dbReference type="Pfam" id="PF01364">
    <property type="entry name" value="Peptidase_C25"/>
    <property type="match status" value="1"/>
</dbReference>
<dbReference type="GO" id="GO:0006508">
    <property type="term" value="P:proteolysis"/>
    <property type="evidence" value="ECO:0007669"/>
    <property type="project" value="InterPro"/>
</dbReference>
<name>X1RM63_9ZZZZ</name>
<evidence type="ECO:0000313" key="2">
    <source>
        <dbReference type="EMBL" id="GAI81733.1"/>
    </source>
</evidence>
<comment type="caution">
    <text evidence="2">The sequence shown here is derived from an EMBL/GenBank/DDBJ whole genome shotgun (WGS) entry which is preliminary data.</text>
</comment>
<protein>
    <recommendedName>
        <fullName evidence="1">Gingipain domain-containing protein</fullName>
    </recommendedName>
</protein>
<gene>
    <name evidence="2" type="ORF">S12H4_23138</name>
</gene>
<dbReference type="Gene3D" id="3.40.50.1460">
    <property type="match status" value="1"/>
</dbReference>
<feature type="domain" description="Gingipain" evidence="1">
    <location>
        <begin position="10"/>
        <end position="210"/>
    </location>
</feature>
<organism evidence="2">
    <name type="scientific">marine sediment metagenome</name>
    <dbReference type="NCBI Taxonomy" id="412755"/>
    <lineage>
        <taxon>unclassified sequences</taxon>
        <taxon>metagenomes</taxon>
        <taxon>ecological metagenomes</taxon>
    </lineage>
</organism>
<dbReference type="InterPro" id="IPR001769">
    <property type="entry name" value="Gingipain"/>
</dbReference>
<reference evidence="2" key="1">
    <citation type="journal article" date="2014" name="Front. Microbiol.">
        <title>High frequency of phylogenetically diverse reductive dehalogenase-homologous genes in deep subseafloor sedimentary metagenomes.</title>
        <authorList>
            <person name="Kawai M."/>
            <person name="Futagami T."/>
            <person name="Toyoda A."/>
            <person name="Takaki Y."/>
            <person name="Nishi S."/>
            <person name="Hori S."/>
            <person name="Arai W."/>
            <person name="Tsubouchi T."/>
            <person name="Morono Y."/>
            <person name="Uchiyama I."/>
            <person name="Ito T."/>
            <person name="Fujiyama A."/>
            <person name="Inagaki F."/>
            <person name="Takami H."/>
        </authorList>
    </citation>
    <scope>NUCLEOTIDE SEQUENCE</scope>
    <source>
        <strain evidence="2">Expedition CK06-06</strain>
    </source>
</reference>
<sequence length="211" mass="23710">GDLYGVTSAMYDGYASDNKYADVDGDSLPDMHHARMTAQTEVHLTRMVNKFLSYEREPYTAANFYDEPLVACGWQDDRWFQLCSETVRHFMINNFGKNPARQYNNTGNPVPGGPWSTRQGTAPVVQYWYDAGWLPSTTNPYNASWWDNGSAAGVNAAINSGCFIVQHRDHGSLSGWDEPNYKLPDLDGLSNTMFTFVFSINCLTGKYQNPS</sequence>
<feature type="non-terminal residue" evidence="2">
    <location>
        <position position="1"/>
    </location>
</feature>
<proteinExistence type="predicted"/>
<dbReference type="GO" id="GO:0008234">
    <property type="term" value="F:cysteine-type peptidase activity"/>
    <property type="evidence" value="ECO:0007669"/>
    <property type="project" value="InterPro"/>
</dbReference>